<gene>
    <name evidence="1" type="ORF">ILUMI_27062</name>
</gene>
<dbReference type="Pfam" id="PF11901">
    <property type="entry name" value="DM9"/>
    <property type="match status" value="1"/>
</dbReference>
<dbReference type="SMART" id="SM00696">
    <property type="entry name" value="DM9"/>
    <property type="match status" value="1"/>
</dbReference>
<keyword evidence="2" id="KW-1185">Reference proteome</keyword>
<dbReference type="AlphaFoldDB" id="A0A8K0C3V1"/>
<name>A0A8K0C3V1_IGNLU</name>
<reference evidence="1" key="1">
    <citation type="submission" date="2019-08" db="EMBL/GenBank/DDBJ databases">
        <title>The genome of the North American firefly Photinus pyralis.</title>
        <authorList>
            <consortium name="Photinus pyralis genome working group"/>
            <person name="Fallon T.R."/>
            <person name="Sander Lower S.E."/>
            <person name="Weng J.-K."/>
        </authorList>
    </citation>
    <scope>NUCLEOTIDE SEQUENCE</scope>
    <source>
        <strain evidence="1">TRF0915ILg1</strain>
        <tissue evidence="1">Whole body</tissue>
    </source>
</reference>
<dbReference type="InterPro" id="IPR006616">
    <property type="entry name" value="DM9_repeat"/>
</dbReference>
<accession>A0A8K0C3V1</accession>
<dbReference type="EMBL" id="VTPC01091227">
    <property type="protein sequence ID" value="KAF2879114.1"/>
    <property type="molecule type" value="Genomic_DNA"/>
</dbReference>
<dbReference type="PANTHER" id="PTHR31649:SF10">
    <property type="entry name" value="IP19903P-RELATED"/>
    <property type="match status" value="1"/>
</dbReference>
<sequence length="201" mass="23439">MYMFDLKIMDFNIILLFSLIGACFCIKLSEGGKMISDYSFLFLLYSLYFLDYYWRDYTGDTIPNDALAGGYDADRRTTYIAQVLYENLLVPGEIRDAKAYFEYGFKQFEATENVKILCTKHPKRFQWVITTKDDFKTLTDKNFILGGYEPNNRIYIGRKSIGDMIIVGKVQVILPSLEAVFHYPRDGKGLFDYSYEVLTYL</sequence>
<evidence type="ECO:0000313" key="2">
    <source>
        <dbReference type="Proteomes" id="UP000801492"/>
    </source>
</evidence>
<protein>
    <submittedName>
        <fullName evidence="1">Uncharacterized protein</fullName>
    </submittedName>
</protein>
<proteinExistence type="predicted"/>
<dbReference type="PROSITE" id="PS51257">
    <property type="entry name" value="PROKAR_LIPOPROTEIN"/>
    <property type="match status" value="1"/>
</dbReference>
<comment type="caution">
    <text evidence="1">The sequence shown here is derived from an EMBL/GenBank/DDBJ whole genome shotgun (WGS) entry which is preliminary data.</text>
</comment>
<evidence type="ECO:0000313" key="1">
    <source>
        <dbReference type="EMBL" id="KAF2879114.1"/>
    </source>
</evidence>
<dbReference type="Proteomes" id="UP000801492">
    <property type="component" value="Unassembled WGS sequence"/>
</dbReference>
<organism evidence="1 2">
    <name type="scientific">Ignelater luminosus</name>
    <name type="common">Cucubano</name>
    <name type="synonym">Pyrophorus luminosus</name>
    <dbReference type="NCBI Taxonomy" id="2038154"/>
    <lineage>
        <taxon>Eukaryota</taxon>
        <taxon>Metazoa</taxon>
        <taxon>Ecdysozoa</taxon>
        <taxon>Arthropoda</taxon>
        <taxon>Hexapoda</taxon>
        <taxon>Insecta</taxon>
        <taxon>Pterygota</taxon>
        <taxon>Neoptera</taxon>
        <taxon>Endopterygota</taxon>
        <taxon>Coleoptera</taxon>
        <taxon>Polyphaga</taxon>
        <taxon>Elateriformia</taxon>
        <taxon>Elateroidea</taxon>
        <taxon>Elateridae</taxon>
        <taxon>Agrypninae</taxon>
        <taxon>Pyrophorini</taxon>
        <taxon>Ignelater</taxon>
    </lineage>
</organism>
<dbReference type="PANTHER" id="PTHR31649">
    <property type="entry name" value="AGAP009604-PA"/>
    <property type="match status" value="1"/>
</dbReference>